<dbReference type="AlphaFoldDB" id="A0A1G4BRC2"/>
<protein>
    <submittedName>
        <fullName evidence="2">Acetyltransferase</fullName>
    </submittedName>
</protein>
<sequence>MAMWMTCVYLWSDPADELTDPSGTGPGSIAPKLRVYGVSGVSRLTGPVAPLRAEPMSSGTMEPPVGPLVASDPATAPSHTPLHGRYTSLVPLQPSHAEAIFKHLGREENAWRWTYLFNEPFLEYEQCEAAFKQWSVSKDPLYFTVLSGPASNPSSEPVGVMAYLSIVPGHRRIEIGCIIFSEQLKQTRAATEAQYLLMKNAFDGLGNYRLEWKANHLNKPSLAAAERLGYTYEGTFRKHMVIKGRRRDTAWFSITDDEWPVIKGGLEAWLSEDNFDENGRQRKGLKQCRESFKA</sequence>
<dbReference type="FunFam" id="3.40.630.30:FF:000047">
    <property type="entry name" value="Acetyltransferase, GNAT family"/>
    <property type="match status" value="1"/>
</dbReference>
<dbReference type="GeneID" id="34554037"/>
<dbReference type="EMBL" id="MJBS01000004">
    <property type="protein sequence ID" value="OHF04009.1"/>
    <property type="molecule type" value="Genomic_DNA"/>
</dbReference>
<comment type="caution">
    <text evidence="2">The sequence shown here is derived from an EMBL/GenBank/DDBJ whole genome shotgun (WGS) entry which is preliminary data.</text>
</comment>
<dbReference type="InterPro" id="IPR000182">
    <property type="entry name" value="GNAT_dom"/>
</dbReference>
<evidence type="ECO:0000313" key="3">
    <source>
        <dbReference type="Proteomes" id="UP000176998"/>
    </source>
</evidence>
<keyword evidence="3" id="KW-1185">Reference proteome</keyword>
<reference evidence="2 3" key="1">
    <citation type="submission" date="2016-09" db="EMBL/GenBank/DDBJ databases">
        <authorList>
            <person name="Capua I."/>
            <person name="De Benedictis P."/>
            <person name="Joannis T."/>
            <person name="Lombin L.H."/>
            <person name="Cattoli G."/>
        </authorList>
    </citation>
    <scope>NUCLEOTIDE SEQUENCE [LARGE SCALE GENOMIC DNA]</scope>
    <source>
        <strain evidence="2 3">IMI 309357</strain>
    </source>
</reference>
<dbReference type="RefSeq" id="XP_022481144.1">
    <property type="nucleotide sequence ID" value="XM_022612527.1"/>
</dbReference>
<keyword evidence="2" id="KW-0808">Transferase</keyword>
<dbReference type="OrthoDB" id="41238at2759"/>
<dbReference type="SUPFAM" id="SSF55729">
    <property type="entry name" value="Acyl-CoA N-acyltransferases (Nat)"/>
    <property type="match status" value="1"/>
</dbReference>
<dbReference type="GO" id="GO:1990189">
    <property type="term" value="F:protein N-terminal-serine acetyltransferase activity"/>
    <property type="evidence" value="ECO:0007669"/>
    <property type="project" value="TreeGrafter"/>
</dbReference>
<gene>
    <name evidence="2" type="ORF">CORC01_00871</name>
</gene>
<feature type="domain" description="N-acetyltransferase" evidence="1">
    <location>
        <begin position="89"/>
        <end position="231"/>
    </location>
</feature>
<dbReference type="Proteomes" id="UP000176998">
    <property type="component" value="Unassembled WGS sequence"/>
</dbReference>
<organism evidence="2 3">
    <name type="scientific">Colletotrichum orchidophilum</name>
    <dbReference type="NCBI Taxonomy" id="1209926"/>
    <lineage>
        <taxon>Eukaryota</taxon>
        <taxon>Fungi</taxon>
        <taxon>Dikarya</taxon>
        <taxon>Ascomycota</taxon>
        <taxon>Pezizomycotina</taxon>
        <taxon>Sordariomycetes</taxon>
        <taxon>Hypocreomycetidae</taxon>
        <taxon>Glomerellales</taxon>
        <taxon>Glomerellaceae</taxon>
        <taxon>Colletotrichum</taxon>
    </lineage>
</organism>
<name>A0A1G4BRC2_9PEZI</name>
<evidence type="ECO:0000313" key="2">
    <source>
        <dbReference type="EMBL" id="OHF04009.1"/>
    </source>
</evidence>
<proteinExistence type="predicted"/>
<dbReference type="Pfam" id="PF13302">
    <property type="entry name" value="Acetyltransf_3"/>
    <property type="match status" value="1"/>
</dbReference>
<dbReference type="GO" id="GO:0008999">
    <property type="term" value="F:protein-N-terminal-alanine acetyltransferase activity"/>
    <property type="evidence" value="ECO:0007669"/>
    <property type="project" value="TreeGrafter"/>
</dbReference>
<dbReference type="InterPro" id="IPR051908">
    <property type="entry name" value="Ribosomal_N-acetyltransferase"/>
</dbReference>
<dbReference type="PANTHER" id="PTHR43441">
    <property type="entry name" value="RIBOSOMAL-PROTEIN-SERINE ACETYLTRANSFERASE"/>
    <property type="match status" value="1"/>
</dbReference>
<dbReference type="PANTHER" id="PTHR43441:SF2">
    <property type="entry name" value="FAMILY ACETYLTRANSFERASE, PUTATIVE (AFU_ORTHOLOGUE AFUA_7G00850)-RELATED"/>
    <property type="match status" value="1"/>
</dbReference>
<evidence type="ECO:0000259" key="1">
    <source>
        <dbReference type="Pfam" id="PF13302"/>
    </source>
</evidence>
<dbReference type="Gene3D" id="3.40.630.30">
    <property type="match status" value="1"/>
</dbReference>
<accession>A0A1G4BRC2</accession>
<dbReference type="InterPro" id="IPR016181">
    <property type="entry name" value="Acyl_CoA_acyltransferase"/>
</dbReference>